<evidence type="ECO:0000313" key="2">
    <source>
        <dbReference type="Proteomes" id="UP000202176"/>
    </source>
</evidence>
<evidence type="ECO:0000313" key="1">
    <source>
        <dbReference type="EMBL" id="AHH01660.1"/>
    </source>
</evidence>
<sequence length="223" mass="23307">MSFYQVSMNDQQYNAVRNAANQGLYPGGVNVVRSGVQNGSCGCGGISGVYSARGVNSSNAFGSYGSALQQQIALANEAARRDTLVTNAGIRLRGETPFPISTNPLVSQAAQRAIFGGVDPSTVTFDNGFNGLNGVATNGVRNLNNGLSARALQAIYGTGFVPGDPSLQNTLYAENVLSANVDRNTFALNGTRRRGATGGLEYYNGSTAQYYSPSRLQNISALG</sequence>
<dbReference type="Proteomes" id="UP000202176">
    <property type="component" value="Segment"/>
</dbReference>
<organism evidence="1 2">
    <name type="scientific">Pithovirus sibericum</name>
    <dbReference type="NCBI Taxonomy" id="1450746"/>
    <lineage>
        <taxon>Viruses</taxon>
        <taxon>Pithoviruses</taxon>
        <taxon>Orthopithovirinae</taxon>
        <taxon>Alphapithovirus</taxon>
        <taxon>Alphapithovirus sibericum</taxon>
    </lineage>
</organism>
<dbReference type="GeneID" id="18266121"/>
<accession>W5SA84</accession>
<name>W5SA84_9VIRU</name>
<keyword evidence="2" id="KW-1185">Reference proteome</keyword>
<dbReference type="RefSeq" id="YP_009000995.1">
    <property type="nucleotide sequence ID" value="NC_023423.1"/>
</dbReference>
<dbReference type="EMBL" id="KF740664">
    <property type="protein sequence ID" value="AHH01660.1"/>
    <property type="molecule type" value="Genomic_DNA"/>
</dbReference>
<gene>
    <name evidence="1" type="ORF">pv_93</name>
</gene>
<reference evidence="1 2" key="1">
    <citation type="journal article" date="2014" name="Proc. Natl. Acad. Sci. U.S.A.">
        <title>Thirty-thousand-year-old distant relative of giant icosahedral DNA viruses with a pandoravirus morphology.</title>
        <authorList>
            <person name="Legendre M."/>
            <person name="Bartoli J."/>
            <person name="Shmakova L."/>
            <person name="Jeudy S."/>
            <person name="Labadie K."/>
            <person name="Adrait A."/>
            <person name="Lescot M."/>
            <person name="Poirot O."/>
            <person name="Bertaux L."/>
            <person name="Bruley C."/>
            <person name="Coute Y."/>
            <person name="Rivkina E."/>
            <person name="Abergel C."/>
            <person name="Claverie J.M."/>
        </authorList>
    </citation>
    <scope>NUCLEOTIDE SEQUENCE [LARGE SCALE GENOMIC DNA]</scope>
    <source>
        <strain evidence="1">P1084-T</strain>
    </source>
</reference>
<protein>
    <submittedName>
        <fullName evidence="1">Uncharacterized protein</fullName>
    </submittedName>
</protein>
<proteinExistence type="predicted"/>
<dbReference type="KEGG" id="vg:18266121"/>